<keyword evidence="1" id="KW-0812">Transmembrane</keyword>
<accession>A0A0F9S499</accession>
<protein>
    <submittedName>
        <fullName evidence="2">Uncharacterized protein</fullName>
    </submittedName>
</protein>
<dbReference type="EMBL" id="LAZR01000819">
    <property type="protein sequence ID" value="KKN57092.1"/>
    <property type="molecule type" value="Genomic_DNA"/>
</dbReference>
<evidence type="ECO:0000313" key="2">
    <source>
        <dbReference type="EMBL" id="KKN57092.1"/>
    </source>
</evidence>
<name>A0A0F9S499_9ZZZZ</name>
<keyword evidence="1" id="KW-1133">Transmembrane helix</keyword>
<feature type="transmembrane region" description="Helical" evidence="1">
    <location>
        <begin position="136"/>
        <end position="158"/>
    </location>
</feature>
<sequence length="165" mass="17050">MFIARQEGKSDIEAFDPIMAQMPVFSGTPVAGFGFNWGLAIQIAGWTINGIGLGLSTYEAVKGAKDQSGVEKLEPGEISAIASQIATADPQHRSASQWEAILASQFGGPTAPPPVPPGFYTDPATGQLVPIPTKQAGLFGGLPTWALVGGGLLIFMVIKGGGLKI</sequence>
<comment type="caution">
    <text evidence="2">The sequence shown here is derived from an EMBL/GenBank/DDBJ whole genome shotgun (WGS) entry which is preliminary data.</text>
</comment>
<keyword evidence="1" id="KW-0472">Membrane</keyword>
<reference evidence="2" key="1">
    <citation type="journal article" date="2015" name="Nature">
        <title>Complex archaea that bridge the gap between prokaryotes and eukaryotes.</title>
        <authorList>
            <person name="Spang A."/>
            <person name="Saw J.H."/>
            <person name="Jorgensen S.L."/>
            <person name="Zaremba-Niedzwiedzka K."/>
            <person name="Martijn J."/>
            <person name="Lind A.E."/>
            <person name="van Eijk R."/>
            <person name="Schleper C."/>
            <person name="Guy L."/>
            <person name="Ettema T.J."/>
        </authorList>
    </citation>
    <scope>NUCLEOTIDE SEQUENCE</scope>
</reference>
<dbReference type="AlphaFoldDB" id="A0A0F9S499"/>
<evidence type="ECO:0000256" key="1">
    <source>
        <dbReference type="SAM" id="Phobius"/>
    </source>
</evidence>
<proteinExistence type="predicted"/>
<gene>
    <name evidence="2" type="ORF">LCGC14_0565640</name>
</gene>
<organism evidence="2">
    <name type="scientific">marine sediment metagenome</name>
    <dbReference type="NCBI Taxonomy" id="412755"/>
    <lineage>
        <taxon>unclassified sequences</taxon>
        <taxon>metagenomes</taxon>
        <taxon>ecological metagenomes</taxon>
    </lineage>
</organism>